<dbReference type="EMBL" id="VOEI01000002">
    <property type="protein sequence ID" value="TWR26912.1"/>
    <property type="molecule type" value="Genomic_DNA"/>
</dbReference>
<sequence length="186" mass="21858">MSLINRLPKSYDELNHKIYFDIINTLPSEKPDWIEDDEEWGSYIQFSILSKLLNIPVIDLERLPVTEIIPLMNGIAYFNNEPQPSKTSLKVKVIDSLTYDEFVNYQKLMPNHLNHVTEIMKLVVANRSEQEIESMSVSEVYEGFFMLQTSTKKSLRTFQISLAKRLVKMSLKQIWRMILKLFSRSH</sequence>
<reference evidence="1 2" key="1">
    <citation type="submission" date="2019-07" db="EMBL/GenBank/DDBJ databases">
        <authorList>
            <person name="Kim J."/>
        </authorList>
    </citation>
    <scope>NUCLEOTIDE SEQUENCE [LARGE SCALE GENOMIC DNA]</scope>
    <source>
        <strain evidence="1 2">MJ1a</strain>
    </source>
</reference>
<dbReference type="OrthoDB" id="796791at2"/>
<protein>
    <submittedName>
        <fullName evidence="1">Uncharacterized protein</fullName>
    </submittedName>
</protein>
<organism evidence="1 2">
    <name type="scientific">Mucilaginibacter achroorhodeus</name>
    <dbReference type="NCBI Taxonomy" id="2599294"/>
    <lineage>
        <taxon>Bacteria</taxon>
        <taxon>Pseudomonadati</taxon>
        <taxon>Bacteroidota</taxon>
        <taxon>Sphingobacteriia</taxon>
        <taxon>Sphingobacteriales</taxon>
        <taxon>Sphingobacteriaceae</taxon>
        <taxon>Mucilaginibacter</taxon>
    </lineage>
</organism>
<proteinExistence type="predicted"/>
<dbReference type="Proteomes" id="UP000318010">
    <property type="component" value="Unassembled WGS sequence"/>
</dbReference>
<dbReference type="RefSeq" id="WP_146270019.1">
    <property type="nucleotide sequence ID" value="NZ_VOEI01000002.1"/>
</dbReference>
<accession>A0A563U6D6</accession>
<comment type="caution">
    <text evidence="1">The sequence shown here is derived from an EMBL/GenBank/DDBJ whole genome shotgun (WGS) entry which is preliminary data.</text>
</comment>
<dbReference type="AlphaFoldDB" id="A0A563U6D6"/>
<gene>
    <name evidence="1" type="ORF">FPZ42_07710</name>
</gene>
<name>A0A563U6D6_9SPHI</name>
<evidence type="ECO:0000313" key="2">
    <source>
        <dbReference type="Proteomes" id="UP000318010"/>
    </source>
</evidence>
<evidence type="ECO:0000313" key="1">
    <source>
        <dbReference type="EMBL" id="TWR26912.1"/>
    </source>
</evidence>
<keyword evidence="2" id="KW-1185">Reference proteome</keyword>